<dbReference type="RefSeq" id="XP_040764778.1">
    <property type="nucleotide sequence ID" value="XM_040901278.1"/>
</dbReference>
<evidence type="ECO:0000313" key="3">
    <source>
        <dbReference type="Proteomes" id="UP000076871"/>
    </source>
</evidence>
<dbReference type="GeneID" id="63818310"/>
<evidence type="ECO:0000313" key="2">
    <source>
        <dbReference type="EMBL" id="KZT07038.1"/>
    </source>
</evidence>
<reference evidence="2 3" key="1">
    <citation type="journal article" date="2016" name="Mol. Biol. Evol.">
        <title>Comparative Genomics of Early-Diverging Mushroom-Forming Fungi Provides Insights into the Origins of Lignocellulose Decay Capabilities.</title>
        <authorList>
            <person name="Nagy L.G."/>
            <person name="Riley R."/>
            <person name="Tritt A."/>
            <person name="Adam C."/>
            <person name="Daum C."/>
            <person name="Floudas D."/>
            <person name="Sun H."/>
            <person name="Yadav J.S."/>
            <person name="Pangilinan J."/>
            <person name="Larsson K.H."/>
            <person name="Matsuura K."/>
            <person name="Barry K."/>
            <person name="Labutti K."/>
            <person name="Kuo R."/>
            <person name="Ohm R.A."/>
            <person name="Bhattacharya S.S."/>
            <person name="Shirouzu T."/>
            <person name="Yoshinaga Y."/>
            <person name="Martin F.M."/>
            <person name="Grigoriev I.V."/>
            <person name="Hibbett D.S."/>
        </authorList>
    </citation>
    <scope>NUCLEOTIDE SEQUENCE [LARGE SCALE GENOMIC DNA]</scope>
    <source>
        <strain evidence="2 3">93-53</strain>
    </source>
</reference>
<dbReference type="Proteomes" id="UP000076871">
    <property type="component" value="Unassembled WGS sequence"/>
</dbReference>
<dbReference type="GO" id="GO:0003950">
    <property type="term" value="F:NAD+ poly-ADP-ribosyltransferase activity"/>
    <property type="evidence" value="ECO:0007669"/>
    <property type="project" value="InterPro"/>
</dbReference>
<accession>A0A165EH29</accession>
<dbReference type="Gene3D" id="3.90.228.10">
    <property type="match status" value="1"/>
</dbReference>
<name>A0A165EH29_9APHY</name>
<feature type="domain" description="PARP catalytic" evidence="1">
    <location>
        <begin position="178"/>
        <end position="357"/>
    </location>
</feature>
<dbReference type="EMBL" id="KV427621">
    <property type="protein sequence ID" value="KZT07038.1"/>
    <property type="molecule type" value="Genomic_DNA"/>
</dbReference>
<dbReference type="AlphaFoldDB" id="A0A165EH29"/>
<sequence>MNNGIATAGAINSNLCEQCHARPKFVESTGHAHPYCGKQCASAASARNGFLPNNVAMCIVCHSRPQFTDGKRTHPYCSRTCASKQTPAAPQRNTTNRSAVSNGICPIPGCNQPAFKSTNGTGKYCTKKHKTLGENACLWCLQKPKQGTFPYCSRTCAEEAQKHAVVLLEVPENHTVFNNVVAQFKSSWRHNSQCPKVKHVYKIVRPKASQDQYEKYKAAVESRGHFMAAGRPAGNENRRWHGTRRECTIGDNGNAQLCSSASCALCRIIETSFDLKFFARGRFGVGHYTSSTSSNSNDYARNVNSNSPLKAILLNKVVVGKGYKTTVDVPSLTAPPAGFDSVLGEKGAAVSHDELIVFTNDALRPSYLVIRFQYMCAAPHLDNYRKRVPA</sequence>
<organism evidence="2 3">
    <name type="scientific">Laetiporus sulphureus 93-53</name>
    <dbReference type="NCBI Taxonomy" id="1314785"/>
    <lineage>
        <taxon>Eukaryota</taxon>
        <taxon>Fungi</taxon>
        <taxon>Dikarya</taxon>
        <taxon>Basidiomycota</taxon>
        <taxon>Agaricomycotina</taxon>
        <taxon>Agaricomycetes</taxon>
        <taxon>Polyporales</taxon>
        <taxon>Laetiporus</taxon>
    </lineage>
</organism>
<dbReference type="STRING" id="1314785.A0A165EH29"/>
<dbReference type="PANTHER" id="PTHR31681">
    <property type="entry name" value="C2H2-LIKE ZINC FINGER PROTEIN"/>
    <property type="match status" value="1"/>
</dbReference>
<dbReference type="SUPFAM" id="SSF56399">
    <property type="entry name" value="ADP-ribosylation"/>
    <property type="match status" value="1"/>
</dbReference>
<gene>
    <name evidence="2" type="ORF">LAESUDRAFT_129659</name>
</gene>
<dbReference type="InParanoid" id="A0A165EH29"/>
<dbReference type="Pfam" id="PF00644">
    <property type="entry name" value="PARP"/>
    <property type="match status" value="1"/>
</dbReference>
<dbReference type="InterPro" id="IPR012317">
    <property type="entry name" value="Poly(ADP-ribose)pol_cat_dom"/>
</dbReference>
<dbReference type="OrthoDB" id="9514740at2759"/>
<dbReference type="PANTHER" id="PTHR31681:SF3">
    <property type="entry name" value="OS04G0690100 PROTEIN"/>
    <property type="match status" value="1"/>
</dbReference>
<proteinExistence type="predicted"/>
<evidence type="ECO:0000259" key="1">
    <source>
        <dbReference type="Pfam" id="PF00644"/>
    </source>
</evidence>
<protein>
    <recommendedName>
        <fullName evidence="1">PARP catalytic domain-containing protein</fullName>
    </recommendedName>
</protein>
<keyword evidence="3" id="KW-1185">Reference proteome</keyword>